<dbReference type="Pfam" id="PF02656">
    <property type="entry name" value="DUF202"/>
    <property type="match status" value="1"/>
</dbReference>
<dbReference type="AlphaFoldDB" id="A0AAQ3L9I4"/>
<name>A0AAQ3L9I4_9BACT</name>
<evidence type="ECO:0000256" key="2">
    <source>
        <dbReference type="ARBA" id="ARBA00022692"/>
    </source>
</evidence>
<evidence type="ECO:0000259" key="6">
    <source>
        <dbReference type="Pfam" id="PF02656"/>
    </source>
</evidence>
<dbReference type="KEGG" id="puo:RZN69_00695"/>
<dbReference type="InterPro" id="IPR003807">
    <property type="entry name" value="DUF202"/>
</dbReference>
<accession>A0AAQ3L9I4</accession>
<evidence type="ECO:0000313" key="8">
    <source>
        <dbReference type="Proteomes" id="UP001304300"/>
    </source>
</evidence>
<dbReference type="EMBL" id="CP136920">
    <property type="protein sequence ID" value="WOO41586.1"/>
    <property type="molecule type" value="Genomic_DNA"/>
</dbReference>
<evidence type="ECO:0000313" key="7">
    <source>
        <dbReference type="EMBL" id="WOO41586.1"/>
    </source>
</evidence>
<keyword evidence="3 5" id="KW-1133">Transmembrane helix</keyword>
<evidence type="ECO:0000256" key="5">
    <source>
        <dbReference type="SAM" id="Phobius"/>
    </source>
</evidence>
<organism evidence="7 8">
    <name type="scientific">Rubellicoccus peritrichatus</name>
    <dbReference type="NCBI Taxonomy" id="3080537"/>
    <lineage>
        <taxon>Bacteria</taxon>
        <taxon>Pseudomonadati</taxon>
        <taxon>Verrucomicrobiota</taxon>
        <taxon>Opitutia</taxon>
        <taxon>Puniceicoccales</taxon>
        <taxon>Cerasicoccaceae</taxon>
        <taxon>Rubellicoccus</taxon>
    </lineage>
</organism>
<dbReference type="RefSeq" id="WP_317834070.1">
    <property type="nucleotide sequence ID" value="NZ_CP136920.1"/>
</dbReference>
<dbReference type="GO" id="GO:0012505">
    <property type="term" value="C:endomembrane system"/>
    <property type="evidence" value="ECO:0007669"/>
    <property type="project" value="UniProtKB-SubCell"/>
</dbReference>
<proteinExistence type="predicted"/>
<evidence type="ECO:0000256" key="1">
    <source>
        <dbReference type="ARBA" id="ARBA00004127"/>
    </source>
</evidence>
<keyword evidence="8" id="KW-1185">Reference proteome</keyword>
<evidence type="ECO:0000256" key="3">
    <source>
        <dbReference type="ARBA" id="ARBA00022989"/>
    </source>
</evidence>
<keyword evidence="4 5" id="KW-0472">Membrane</keyword>
<comment type="subcellular location">
    <subcellularLocation>
        <location evidence="1">Endomembrane system</location>
        <topology evidence="1">Multi-pass membrane protein</topology>
    </subcellularLocation>
</comment>
<reference evidence="7 8" key="1">
    <citation type="submission" date="2023-10" db="EMBL/GenBank/DDBJ databases">
        <title>Rubellicoccus peritrichatus gen. nov., sp. nov., isolated from an algae of coral reef tank.</title>
        <authorList>
            <person name="Luo J."/>
        </authorList>
    </citation>
    <scope>NUCLEOTIDE SEQUENCE [LARGE SCALE GENOMIC DNA]</scope>
    <source>
        <strain evidence="7 8">CR14</strain>
    </source>
</reference>
<feature type="transmembrane region" description="Helical" evidence="5">
    <location>
        <begin position="15"/>
        <end position="32"/>
    </location>
</feature>
<feature type="domain" description="DUF202" evidence="6">
    <location>
        <begin position="7"/>
        <end position="85"/>
    </location>
</feature>
<evidence type="ECO:0000256" key="4">
    <source>
        <dbReference type="ARBA" id="ARBA00023136"/>
    </source>
</evidence>
<gene>
    <name evidence="7" type="ORF">RZN69_00695</name>
</gene>
<keyword evidence="2 5" id="KW-0812">Transmembrane</keyword>
<feature type="transmembrane region" description="Helical" evidence="5">
    <location>
        <begin position="94"/>
        <end position="118"/>
    </location>
</feature>
<protein>
    <submittedName>
        <fullName evidence="7">DUF202 domain-containing protein</fullName>
    </submittedName>
</protein>
<dbReference type="Proteomes" id="UP001304300">
    <property type="component" value="Chromosome"/>
</dbReference>
<sequence>MIKRYSDLAANERTYLAWLRTGIAIIAFGFLIERFDIIMRNVGKAVGDVQGLDIGDGGREAGLVLVSVGLLVMAIATGRFIATRKRIEDEEEKSYRTAPIVVLGVVLILMGFFILAYIGRLVFS</sequence>
<feature type="transmembrane region" description="Helical" evidence="5">
    <location>
        <begin position="61"/>
        <end position="82"/>
    </location>
</feature>